<dbReference type="AlphaFoldDB" id="A0A4R5AYF2"/>
<protein>
    <submittedName>
        <fullName evidence="2">Uncharacterized protein</fullName>
    </submittedName>
</protein>
<organism evidence="2 3">
    <name type="scientific">Flavobacterium caseinilyticum</name>
    <dbReference type="NCBI Taxonomy" id="2541732"/>
    <lineage>
        <taxon>Bacteria</taxon>
        <taxon>Pseudomonadati</taxon>
        <taxon>Bacteroidota</taxon>
        <taxon>Flavobacteriia</taxon>
        <taxon>Flavobacteriales</taxon>
        <taxon>Flavobacteriaceae</taxon>
        <taxon>Flavobacterium</taxon>
    </lineage>
</organism>
<feature type="transmembrane region" description="Helical" evidence="1">
    <location>
        <begin position="6"/>
        <end position="26"/>
    </location>
</feature>
<evidence type="ECO:0000256" key="1">
    <source>
        <dbReference type="SAM" id="Phobius"/>
    </source>
</evidence>
<keyword evidence="1" id="KW-1133">Transmembrane helix</keyword>
<keyword evidence="1" id="KW-0812">Transmembrane</keyword>
<dbReference type="EMBL" id="SMFM01000002">
    <property type="protein sequence ID" value="TDD77159.1"/>
    <property type="molecule type" value="Genomic_DNA"/>
</dbReference>
<evidence type="ECO:0000313" key="2">
    <source>
        <dbReference type="EMBL" id="TDD77159.1"/>
    </source>
</evidence>
<comment type="caution">
    <text evidence="2">The sequence shown here is derived from an EMBL/GenBank/DDBJ whole genome shotgun (WGS) entry which is preliminary data.</text>
</comment>
<proteinExistence type="predicted"/>
<dbReference type="RefSeq" id="WP_131908955.1">
    <property type="nucleotide sequence ID" value="NZ_SMFM01000002.1"/>
</dbReference>
<keyword evidence="1" id="KW-0472">Membrane</keyword>
<keyword evidence="3" id="KW-1185">Reference proteome</keyword>
<reference evidence="2 3" key="1">
    <citation type="submission" date="2019-03" db="EMBL/GenBank/DDBJ databases">
        <title>Flavobacterium AT-3-2 sp. nov., isolated from arctic soil.</title>
        <authorList>
            <person name="Chaudhary D.K."/>
        </authorList>
    </citation>
    <scope>NUCLEOTIDE SEQUENCE [LARGE SCALE GENOMIC DNA]</scope>
    <source>
        <strain evidence="2 3">AT-3-2</strain>
    </source>
</reference>
<evidence type="ECO:0000313" key="3">
    <source>
        <dbReference type="Proteomes" id="UP000295278"/>
    </source>
</evidence>
<gene>
    <name evidence="2" type="ORF">E0F89_06045</name>
</gene>
<accession>A0A4R5AYF2</accession>
<name>A0A4R5AYF2_9FLAO</name>
<sequence length="59" mass="7038">MKKAIIIIWTFLTIVLLILGIYGYYIQNKIIDIEKRAYQKLTEENKDLIEFIIFGESQE</sequence>
<dbReference type="Proteomes" id="UP000295278">
    <property type="component" value="Unassembled WGS sequence"/>
</dbReference>